<dbReference type="SUPFAM" id="SSF49879">
    <property type="entry name" value="SMAD/FHA domain"/>
    <property type="match status" value="1"/>
</dbReference>
<dbReference type="PANTHER" id="PTHR23308">
    <property type="entry name" value="NUCLEAR INHIBITOR OF PROTEIN PHOSPHATASE-1"/>
    <property type="match status" value="1"/>
</dbReference>
<dbReference type="Gene3D" id="2.60.200.20">
    <property type="match status" value="1"/>
</dbReference>
<protein>
    <recommendedName>
        <fullName evidence="2">FHA domain-containing protein</fullName>
    </recommendedName>
</protein>
<organism evidence="3 4">
    <name type="scientific">Trypanosoma brucei gambiense (strain MHOM/CI/86/DAL972)</name>
    <dbReference type="NCBI Taxonomy" id="679716"/>
    <lineage>
        <taxon>Eukaryota</taxon>
        <taxon>Discoba</taxon>
        <taxon>Euglenozoa</taxon>
        <taxon>Kinetoplastea</taxon>
        <taxon>Metakinetoplastina</taxon>
        <taxon>Trypanosomatida</taxon>
        <taxon>Trypanosomatidae</taxon>
        <taxon>Trypanosoma</taxon>
    </lineage>
</organism>
<evidence type="ECO:0000313" key="4">
    <source>
        <dbReference type="Proteomes" id="UP000002316"/>
    </source>
</evidence>
<dbReference type="EMBL" id="FN554966">
    <property type="protein sequence ID" value="CBH10263.1"/>
    <property type="molecule type" value="Genomic_DNA"/>
</dbReference>
<dbReference type="Proteomes" id="UP000002316">
    <property type="component" value="Chromosome 3"/>
</dbReference>
<dbReference type="RefSeq" id="XP_011772553.1">
    <property type="nucleotide sequence ID" value="XM_011774251.1"/>
</dbReference>
<accession>C9ZKP7</accession>
<dbReference type="InterPro" id="IPR050923">
    <property type="entry name" value="Cell_Proc_Reg/RNA_Proc"/>
</dbReference>
<feature type="signal peptide" evidence="1">
    <location>
        <begin position="1"/>
        <end position="19"/>
    </location>
</feature>
<dbReference type="AlphaFoldDB" id="C9ZKP7"/>
<evidence type="ECO:0000259" key="2">
    <source>
        <dbReference type="Pfam" id="PF00498"/>
    </source>
</evidence>
<dbReference type="KEGG" id="tbg:TbgDal_III6060"/>
<feature type="domain" description="FHA" evidence="2">
    <location>
        <begin position="250"/>
        <end position="285"/>
    </location>
</feature>
<dbReference type="VEuPathDB" id="TriTrypDB:Tbg972.3.6060"/>
<dbReference type="GeneID" id="23859421"/>
<name>C9ZKP7_TRYB9</name>
<evidence type="ECO:0000256" key="1">
    <source>
        <dbReference type="SAM" id="SignalP"/>
    </source>
</evidence>
<dbReference type="InterPro" id="IPR008984">
    <property type="entry name" value="SMAD_FHA_dom_sf"/>
</dbReference>
<gene>
    <name evidence="3" type="ORF">TbgDal_III6060</name>
</gene>
<reference evidence="4" key="1">
    <citation type="journal article" date="2010" name="PLoS Negl. Trop. Dis.">
        <title>The genome sequence of Trypanosoma brucei gambiense, causative agent of chronic human african trypanosomiasis.</title>
        <authorList>
            <person name="Jackson A.P."/>
            <person name="Sanders M."/>
            <person name="Berry A."/>
            <person name="McQuillan J."/>
            <person name="Aslett M.A."/>
            <person name="Quail M.A."/>
            <person name="Chukualim B."/>
            <person name="Capewell P."/>
            <person name="MacLeod A."/>
            <person name="Melville S.E."/>
            <person name="Gibson W."/>
            <person name="Barry J.D."/>
            <person name="Berriman M."/>
            <person name="Hertz-Fowler C."/>
        </authorList>
    </citation>
    <scope>NUCLEOTIDE SEQUENCE [LARGE SCALE GENOMIC DNA]</scope>
    <source>
        <strain evidence="4">MHOM/CI/86/DAL972</strain>
    </source>
</reference>
<dbReference type="InterPro" id="IPR000253">
    <property type="entry name" value="FHA_dom"/>
</dbReference>
<keyword evidence="1" id="KW-0732">Signal</keyword>
<feature type="chain" id="PRO_5003004609" description="FHA domain-containing protein" evidence="1">
    <location>
        <begin position="20"/>
        <end position="296"/>
    </location>
</feature>
<evidence type="ECO:0000313" key="3">
    <source>
        <dbReference type="EMBL" id="CBH10263.1"/>
    </source>
</evidence>
<dbReference type="OrthoDB" id="444265at2759"/>
<proteinExistence type="predicted"/>
<sequence length="296" mass="33420">MFAYLFFFFRCCCSVSCLASGVMERVTYARTGALRSTYAGLPVTKERLVTAAPAKWFPLLTTVPQRVLKSISDSDGVDGSLLGFLPIAFVFEELRKHLSDFTQHAAFLRAVLQWYHQTAGDTLESEIATDKVEIFQPYLPAYRLRVLKEGETVATFNDISRRAVTLMGKDRGINDIPLDHPSCSAQHAALEVNFVHRNSEPFQQRLHTLMQEEYRNINWSSPDEVGKLCAHALQLMREFGGDEDMWLMELQVVDLGSTNGTNLNGELLRPLERATVIEGDVLTFGYSTRKYLIVRA</sequence>
<dbReference type="Pfam" id="PF00498">
    <property type="entry name" value="FHA"/>
    <property type="match status" value="1"/>
</dbReference>